<dbReference type="InterPro" id="IPR029025">
    <property type="entry name" value="T3SS_substrate_exporter_C"/>
</dbReference>
<proteinExistence type="inferred from homology"/>
<organism evidence="5 6">
    <name type="scientific">Rhizosaccharibacter radicis</name>
    <dbReference type="NCBI Taxonomy" id="2782605"/>
    <lineage>
        <taxon>Bacteria</taxon>
        <taxon>Pseudomonadati</taxon>
        <taxon>Pseudomonadota</taxon>
        <taxon>Alphaproteobacteria</taxon>
        <taxon>Acetobacterales</taxon>
        <taxon>Acetobacteraceae</taxon>
        <taxon>Rhizosaccharibacter</taxon>
    </lineage>
</organism>
<evidence type="ECO:0000256" key="2">
    <source>
        <dbReference type="SAM" id="Coils"/>
    </source>
</evidence>
<keyword evidence="4" id="KW-0472">Membrane</keyword>
<sequence>MADTDKEDRTEAPSARRLEKAREDGQVAMSRELQTASGLGAGLLVLATMAPSEGAHFVGRMRGLMERSGSIDLSGARGLRLWGEGVTAALHLCLPVILAAVAGIVAATLLQTGFLLRPAALMPSLNRLNPANGLKRVLGGETAAETVKALVKLMAFAAIGSHLLTQLWPLLRRASGWDVVRLEREAAAAVLHGMLMLLAVQGVIALADVAWVRHKHMQKLRMSRQEVRDEHKESEGDPHFKAKLRQLRRQRAKQRRMLEAVSTATVVVTNPTHYAVALAYQGGDKAAPRIVAKGVDAVAARIREAAQDAKVPLVSNPPLARALYKLPLESEVPREHFQVVAGIIAYVWRLRRPAPGPPPVR</sequence>
<keyword evidence="4" id="KW-1133">Transmembrane helix</keyword>
<feature type="region of interest" description="Disordered" evidence="3">
    <location>
        <begin position="1"/>
        <end position="26"/>
    </location>
</feature>
<comment type="similarity">
    <text evidence="1">Belongs to the type III secretion exporter family.</text>
</comment>
<dbReference type="Gene3D" id="3.40.1690.10">
    <property type="entry name" value="secretion proteins EscU"/>
    <property type="match status" value="1"/>
</dbReference>
<name>A0ABT1VZD3_9PROT</name>
<keyword evidence="2" id="KW-0175">Coiled coil</keyword>
<feature type="coiled-coil region" evidence="2">
    <location>
        <begin position="217"/>
        <end position="264"/>
    </location>
</feature>
<dbReference type="InterPro" id="IPR006135">
    <property type="entry name" value="T3SS_substrate_exporter"/>
</dbReference>
<protein>
    <submittedName>
        <fullName evidence="5">Flagellar type III secretion system protein FlhB</fullName>
    </submittedName>
</protein>
<dbReference type="Gene3D" id="6.10.250.2080">
    <property type="match status" value="1"/>
</dbReference>
<feature type="compositionally biased region" description="Basic and acidic residues" evidence="3">
    <location>
        <begin position="1"/>
        <end position="25"/>
    </location>
</feature>
<dbReference type="RefSeq" id="WP_422920424.1">
    <property type="nucleotide sequence ID" value="NZ_JAMZEJ010000007.1"/>
</dbReference>
<evidence type="ECO:0000256" key="1">
    <source>
        <dbReference type="ARBA" id="ARBA00010690"/>
    </source>
</evidence>
<keyword evidence="5" id="KW-0966">Cell projection</keyword>
<dbReference type="PANTHER" id="PTHR30531">
    <property type="entry name" value="FLAGELLAR BIOSYNTHETIC PROTEIN FLHB"/>
    <property type="match status" value="1"/>
</dbReference>
<dbReference type="SUPFAM" id="SSF160544">
    <property type="entry name" value="EscU C-terminal domain-like"/>
    <property type="match status" value="1"/>
</dbReference>
<keyword evidence="5" id="KW-0969">Cilium</keyword>
<evidence type="ECO:0000313" key="5">
    <source>
        <dbReference type="EMBL" id="MCQ8241682.1"/>
    </source>
</evidence>
<keyword evidence="5" id="KW-0282">Flagellum</keyword>
<keyword evidence="6" id="KW-1185">Reference proteome</keyword>
<dbReference type="Proteomes" id="UP001524547">
    <property type="component" value="Unassembled WGS sequence"/>
</dbReference>
<dbReference type="PANTHER" id="PTHR30531:SF12">
    <property type="entry name" value="FLAGELLAR BIOSYNTHETIC PROTEIN FLHB"/>
    <property type="match status" value="1"/>
</dbReference>
<evidence type="ECO:0000256" key="4">
    <source>
        <dbReference type="SAM" id="Phobius"/>
    </source>
</evidence>
<dbReference type="PRINTS" id="PR00950">
    <property type="entry name" value="TYPE3IMSPROT"/>
</dbReference>
<dbReference type="EMBL" id="JAMZEJ010000007">
    <property type="protein sequence ID" value="MCQ8241682.1"/>
    <property type="molecule type" value="Genomic_DNA"/>
</dbReference>
<dbReference type="Pfam" id="PF01312">
    <property type="entry name" value="Bac_export_2"/>
    <property type="match status" value="1"/>
</dbReference>
<accession>A0ABT1VZD3</accession>
<evidence type="ECO:0000313" key="6">
    <source>
        <dbReference type="Proteomes" id="UP001524547"/>
    </source>
</evidence>
<comment type="caution">
    <text evidence="5">The sequence shown here is derived from an EMBL/GenBank/DDBJ whole genome shotgun (WGS) entry which is preliminary data.</text>
</comment>
<feature type="transmembrane region" description="Helical" evidence="4">
    <location>
        <begin position="88"/>
        <end position="110"/>
    </location>
</feature>
<evidence type="ECO:0000256" key="3">
    <source>
        <dbReference type="SAM" id="MobiDB-lite"/>
    </source>
</evidence>
<gene>
    <name evidence="5" type="ORF">NFI88_12635</name>
</gene>
<feature type="transmembrane region" description="Helical" evidence="4">
    <location>
        <begin position="191"/>
        <end position="212"/>
    </location>
</feature>
<reference evidence="5 6" key="1">
    <citation type="submission" date="2022-06" db="EMBL/GenBank/DDBJ databases">
        <title>Rhizosaccharibacter gen. nov. sp. nov. KSS12, endophytic bacteria isolated from sugarcane.</title>
        <authorList>
            <person name="Pitiwittayakul N."/>
        </authorList>
    </citation>
    <scope>NUCLEOTIDE SEQUENCE [LARGE SCALE GENOMIC DNA]</scope>
    <source>
        <strain evidence="5 6">KSS12</strain>
    </source>
</reference>
<keyword evidence="4" id="KW-0812">Transmembrane</keyword>